<dbReference type="GeneID" id="101237345"/>
<keyword evidence="7" id="KW-1185">Reference proteome</keyword>
<dbReference type="InterPro" id="IPR000727">
    <property type="entry name" value="T_SNARE_dom"/>
</dbReference>
<dbReference type="CDD" id="cd15852">
    <property type="entry name" value="SNARE_Syntaxin8"/>
    <property type="match status" value="1"/>
</dbReference>
<dbReference type="SUPFAM" id="SSF58038">
    <property type="entry name" value="SNARE fusion complex"/>
    <property type="match status" value="1"/>
</dbReference>
<sequence>MPAIDSWQQDYDDANQIGQDIMELINERNSLQRTGSKNSAQIQCTIRKKITDFSNIIKSMKVQLLKSAGGNVITSREMERRQNQIDTLITREKQIAELFNKPGNSSRHGVLNNGFDNGNSDLWSQTHPSRTYADEELTTDHFYQQQNKIIEEQDKGLEVLSKIIERQKLMGKSIGNELDYHNELIDDIQDHVDSTNQKLIRTEVHVKKVTKKTGSCALIVVVILLLICIVTLAVVPIKS</sequence>
<evidence type="ECO:0000256" key="4">
    <source>
        <dbReference type="ARBA" id="ARBA00023136"/>
    </source>
</evidence>
<dbReference type="InterPro" id="IPR041875">
    <property type="entry name" value="Syntaxin-8_SNARE"/>
</dbReference>
<dbReference type="PANTHER" id="PTHR19957:SF124">
    <property type="entry name" value="SYNTAXIN-8"/>
    <property type="match status" value="1"/>
</dbReference>
<dbReference type="InterPro" id="IPR045242">
    <property type="entry name" value="Syntaxin"/>
</dbReference>
<name>A0ABM4CDC7_HYDVU</name>
<dbReference type="Gene3D" id="1.20.5.110">
    <property type="match status" value="1"/>
</dbReference>
<proteinExistence type="predicted"/>
<protein>
    <submittedName>
        <fullName evidence="8">Syntaxin-8 isoform X3</fullName>
    </submittedName>
</protein>
<evidence type="ECO:0000259" key="6">
    <source>
        <dbReference type="PROSITE" id="PS50192"/>
    </source>
</evidence>
<evidence type="ECO:0000313" key="7">
    <source>
        <dbReference type="Proteomes" id="UP001652625"/>
    </source>
</evidence>
<dbReference type="PROSITE" id="PS50192">
    <property type="entry name" value="T_SNARE"/>
    <property type="match status" value="1"/>
</dbReference>
<reference evidence="8" key="1">
    <citation type="submission" date="2025-08" db="UniProtKB">
        <authorList>
            <consortium name="RefSeq"/>
        </authorList>
    </citation>
    <scope>IDENTIFICATION</scope>
</reference>
<evidence type="ECO:0000256" key="3">
    <source>
        <dbReference type="ARBA" id="ARBA00023054"/>
    </source>
</evidence>
<feature type="transmembrane region" description="Helical" evidence="5">
    <location>
        <begin position="216"/>
        <end position="237"/>
    </location>
</feature>
<dbReference type="RefSeq" id="XP_065659689.1">
    <property type="nucleotide sequence ID" value="XM_065803617.1"/>
</dbReference>
<keyword evidence="2" id="KW-0813">Transport</keyword>
<gene>
    <name evidence="8" type="primary">LOC101237345</name>
</gene>
<comment type="subcellular location">
    <subcellularLocation>
        <location evidence="1">Membrane</location>
    </subcellularLocation>
</comment>
<evidence type="ECO:0000256" key="2">
    <source>
        <dbReference type="ARBA" id="ARBA00022448"/>
    </source>
</evidence>
<keyword evidence="5" id="KW-1133">Transmembrane helix</keyword>
<evidence type="ECO:0000313" key="8">
    <source>
        <dbReference type="RefSeq" id="XP_065659689.1"/>
    </source>
</evidence>
<keyword evidence="5" id="KW-0812">Transmembrane</keyword>
<keyword evidence="3" id="KW-0175">Coiled coil</keyword>
<keyword evidence="4 5" id="KW-0472">Membrane</keyword>
<evidence type="ECO:0000256" key="1">
    <source>
        <dbReference type="ARBA" id="ARBA00004370"/>
    </source>
</evidence>
<accession>A0ABM4CDC7</accession>
<dbReference type="PANTHER" id="PTHR19957">
    <property type="entry name" value="SYNTAXIN"/>
    <property type="match status" value="1"/>
</dbReference>
<feature type="domain" description="T-SNARE coiled-coil homology" evidence="6">
    <location>
        <begin position="147"/>
        <end position="209"/>
    </location>
</feature>
<dbReference type="Proteomes" id="UP001652625">
    <property type="component" value="Chromosome 08"/>
</dbReference>
<organism evidence="7 8">
    <name type="scientific">Hydra vulgaris</name>
    <name type="common">Hydra</name>
    <name type="synonym">Hydra attenuata</name>
    <dbReference type="NCBI Taxonomy" id="6087"/>
    <lineage>
        <taxon>Eukaryota</taxon>
        <taxon>Metazoa</taxon>
        <taxon>Cnidaria</taxon>
        <taxon>Hydrozoa</taxon>
        <taxon>Hydroidolina</taxon>
        <taxon>Anthoathecata</taxon>
        <taxon>Aplanulata</taxon>
        <taxon>Hydridae</taxon>
        <taxon>Hydra</taxon>
    </lineage>
</organism>
<dbReference type="SMART" id="SM00397">
    <property type="entry name" value="t_SNARE"/>
    <property type="match status" value="1"/>
</dbReference>
<evidence type="ECO:0000256" key="5">
    <source>
        <dbReference type="SAM" id="Phobius"/>
    </source>
</evidence>